<dbReference type="EMBL" id="GGEC01077767">
    <property type="protein sequence ID" value="MBX58251.1"/>
    <property type="molecule type" value="Transcribed_RNA"/>
</dbReference>
<organism evidence="1">
    <name type="scientific">Rhizophora mucronata</name>
    <name type="common">Asiatic mangrove</name>
    <dbReference type="NCBI Taxonomy" id="61149"/>
    <lineage>
        <taxon>Eukaryota</taxon>
        <taxon>Viridiplantae</taxon>
        <taxon>Streptophyta</taxon>
        <taxon>Embryophyta</taxon>
        <taxon>Tracheophyta</taxon>
        <taxon>Spermatophyta</taxon>
        <taxon>Magnoliopsida</taxon>
        <taxon>eudicotyledons</taxon>
        <taxon>Gunneridae</taxon>
        <taxon>Pentapetalae</taxon>
        <taxon>rosids</taxon>
        <taxon>fabids</taxon>
        <taxon>Malpighiales</taxon>
        <taxon>Rhizophoraceae</taxon>
        <taxon>Rhizophora</taxon>
    </lineage>
</organism>
<dbReference type="AlphaFoldDB" id="A0A2P2PU60"/>
<sequence length="40" mass="4735">MLFITFIWGFKSSGSFLSALHDHHYMIISYLISQLLMQAW</sequence>
<name>A0A2P2PU60_RHIMU</name>
<evidence type="ECO:0000313" key="1">
    <source>
        <dbReference type="EMBL" id="MBX58251.1"/>
    </source>
</evidence>
<accession>A0A2P2PU60</accession>
<protein>
    <submittedName>
        <fullName evidence="1">Uncharacterized protein</fullName>
    </submittedName>
</protein>
<proteinExistence type="predicted"/>
<reference evidence="1" key="1">
    <citation type="submission" date="2018-02" db="EMBL/GenBank/DDBJ databases">
        <title>Rhizophora mucronata_Transcriptome.</title>
        <authorList>
            <person name="Meera S.P."/>
            <person name="Sreeshan A."/>
            <person name="Augustine A."/>
        </authorList>
    </citation>
    <scope>NUCLEOTIDE SEQUENCE</scope>
    <source>
        <tissue evidence="1">Leaf</tissue>
    </source>
</reference>